<dbReference type="EMBL" id="BQNB010020249">
    <property type="protein sequence ID" value="GJT93927.1"/>
    <property type="molecule type" value="Genomic_DNA"/>
</dbReference>
<feature type="region of interest" description="Disordered" evidence="1">
    <location>
        <begin position="324"/>
        <end position="378"/>
    </location>
</feature>
<protein>
    <submittedName>
        <fullName evidence="2">Uncharacterized protein</fullName>
    </submittedName>
</protein>
<feature type="compositionally biased region" description="Polar residues" evidence="1">
    <location>
        <begin position="174"/>
        <end position="192"/>
    </location>
</feature>
<reference evidence="2" key="1">
    <citation type="journal article" date="2022" name="Int. J. Mol. Sci.">
        <title>Draft Genome of Tanacetum Coccineum: Genomic Comparison of Closely Related Tanacetum-Family Plants.</title>
        <authorList>
            <person name="Yamashiro T."/>
            <person name="Shiraishi A."/>
            <person name="Nakayama K."/>
            <person name="Satake H."/>
        </authorList>
    </citation>
    <scope>NUCLEOTIDE SEQUENCE</scope>
</reference>
<evidence type="ECO:0000313" key="3">
    <source>
        <dbReference type="Proteomes" id="UP001151760"/>
    </source>
</evidence>
<organism evidence="2 3">
    <name type="scientific">Tanacetum coccineum</name>
    <dbReference type="NCBI Taxonomy" id="301880"/>
    <lineage>
        <taxon>Eukaryota</taxon>
        <taxon>Viridiplantae</taxon>
        <taxon>Streptophyta</taxon>
        <taxon>Embryophyta</taxon>
        <taxon>Tracheophyta</taxon>
        <taxon>Spermatophyta</taxon>
        <taxon>Magnoliopsida</taxon>
        <taxon>eudicotyledons</taxon>
        <taxon>Gunneridae</taxon>
        <taxon>Pentapetalae</taxon>
        <taxon>asterids</taxon>
        <taxon>campanulids</taxon>
        <taxon>Asterales</taxon>
        <taxon>Asteraceae</taxon>
        <taxon>Asteroideae</taxon>
        <taxon>Anthemideae</taxon>
        <taxon>Anthemidinae</taxon>
        <taxon>Tanacetum</taxon>
    </lineage>
</organism>
<dbReference type="Proteomes" id="UP001151760">
    <property type="component" value="Unassembled WGS sequence"/>
</dbReference>
<evidence type="ECO:0000313" key="2">
    <source>
        <dbReference type="EMBL" id="GJT93927.1"/>
    </source>
</evidence>
<feature type="compositionally biased region" description="Polar residues" evidence="1">
    <location>
        <begin position="354"/>
        <end position="364"/>
    </location>
</feature>
<comment type="caution">
    <text evidence="2">The sequence shown here is derived from an EMBL/GenBank/DDBJ whole genome shotgun (WGS) entry which is preliminary data.</text>
</comment>
<keyword evidence="3" id="KW-1185">Reference proteome</keyword>
<reference evidence="2" key="2">
    <citation type="submission" date="2022-01" db="EMBL/GenBank/DDBJ databases">
        <authorList>
            <person name="Yamashiro T."/>
            <person name="Shiraishi A."/>
            <person name="Satake H."/>
            <person name="Nakayama K."/>
        </authorList>
    </citation>
    <scope>NUCLEOTIDE SEQUENCE</scope>
</reference>
<sequence>MQRQEEKVDIVTEFACWVVSQKTVGQARQADTSSSSGIKPHQLWTQISDTSFSLNKSSAVHEKPHTPDLVLGGNQREFQISENNTGKMTLDHSISSLGPHCLMMFLFTQFRPSISSILMTFDKTYQTSFLNDKWRLLAIVSSPDPYSKEGVTPSEKRKAAAPKGDKDQGEVDSSRVTSGVSIPVSTQGQARSNTKEAHEALAGPDPEPMQEDQTGSDSGKVHVSLAGPNSEHMDDEFLATAYPKVHENLKLITDERVIEDNPESHSGSINQEKTKVVDDFLIPPIPDPKFTNRQLTTPLVIAPVTDFSSPKPSSLAADIMKALKESKKMSKRQPGTGGSNEGTGNILGVPDESTIVSRASSEGTGSKPGVPDKEKLIL</sequence>
<feature type="compositionally biased region" description="Basic and acidic residues" evidence="1">
    <location>
        <begin position="154"/>
        <end position="173"/>
    </location>
</feature>
<evidence type="ECO:0000256" key="1">
    <source>
        <dbReference type="SAM" id="MobiDB-lite"/>
    </source>
</evidence>
<feature type="region of interest" description="Disordered" evidence="1">
    <location>
        <begin position="145"/>
        <end position="220"/>
    </location>
</feature>
<accession>A0ABQ5I303</accession>
<name>A0ABQ5I303_9ASTR</name>
<proteinExistence type="predicted"/>
<gene>
    <name evidence="2" type="ORF">Tco_1082772</name>
</gene>